<dbReference type="InterPro" id="IPR000415">
    <property type="entry name" value="Nitroreductase-like"/>
</dbReference>
<dbReference type="GO" id="GO:0016491">
    <property type="term" value="F:oxidoreductase activity"/>
    <property type="evidence" value="ECO:0007669"/>
    <property type="project" value="InterPro"/>
</dbReference>
<feature type="compositionally biased region" description="Basic and acidic residues" evidence="1">
    <location>
        <begin position="311"/>
        <end position="323"/>
    </location>
</feature>
<gene>
    <name evidence="3" type="ORF">Sya03_61100</name>
</gene>
<sequence length="323" mass="34587">MSDADLLHAAARQAVRAPSVLNTQPWRWRVTAGHLELRADPGRSLTATDPEHRLQMLSCGAALHHARVALAAAGRSARVDRMPDPREPDLLARLALGEAVAADPGTVAMADAIARRRTDRRAYGARRLPDALLDRLAEVVEAEGAHLHRVRWAQTPMLAVSTARAAAAERDDAEYLRELERWTHRPPEAGDGVPAATAVRPAPRRVPVRDHVPGETAGLTAGASFDEGATFVVLYGGGDAPEDWLRGGEAASALLLTATAEGVATAPLSDVVEVAAPRQLLRTLLGRPGEPYLVVRLGYVDDTAPPLPPAPRRDPDEVIERLP</sequence>
<feature type="region of interest" description="Disordered" evidence="1">
    <location>
        <begin position="303"/>
        <end position="323"/>
    </location>
</feature>
<dbReference type="InterPro" id="IPR050627">
    <property type="entry name" value="Nitroreductase/BluB"/>
</dbReference>
<evidence type="ECO:0000256" key="1">
    <source>
        <dbReference type="SAM" id="MobiDB-lite"/>
    </source>
</evidence>
<evidence type="ECO:0000313" key="3">
    <source>
        <dbReference type="EMBL" id="GIJ06758.1"/>
    </source>
</evidence>
<dbReference type="NCBIfam" id="NF047509">
    <property type="entry name" value="Rv3131_FMN_oxido"/>
    <property type="match status" value="1"/>
</dbReference>
<keyword evidence="4" id="KW-1185">Reference proteome</keyword>
<dbReference type="Gene3D" id="3.40.109.10">
    <property type="entry name" value="NADH Oxidase"/>
    <property type="match status" value="1"/>
</dbReference>
<organism evidence="3 4">
    <name type="scientific">Spirilliplanes yamanashiensis</name>
    <dbReference type="NCBI Taxonomy" id="42233"/>
    <lineage>
        <taxon>Bacteria</taxon>
        <taxon>Bacillati</taxon>
        <taxon>Actinomycetota</taxon>
        <taxon>Actinomycetes</taxon>
        <taxon>Micromonosporales</taxon>
        <taxon>Micromonosporaceae</taxon>
        <taxon>Spirilliplanes</taxon>
    </lineage>
</organism>
<dbReference type="SUPFAM" id="SSF55469">
    <property type="entry name" value="FMN-dependent nitroreductase-like"/>
    <property type="match status" value="2"/>
</dbReference>
<proteinExistence type="predicted"/>
<evidence type="ECO:0000259" key="2">
    <source>
        <dbReference type="Pfam" id="PF00881"/>
    </source>
</evidence>
<reference evidence="3" key="1">
    <citation type="submission" date="2021-01" db="EMBL/GenBank/DDBJ databases">
        <title>Whole genome shotgun sequence of Spirilliplanes yamanashiensis NBRC 15828.</title>
        <authorList>
            <person name="Komaki H."/>
            <person name="Tamura T."/>
        </authorList>
    </citation>
    <scope>NUCLEOTIDE SEQUENCE</scope>
    <source>
        <strain evidence="3">NBRC 15828</strain>
    </source>
</reference>
<dbReference type="InterPro" id="IPR029479">
    <property type="entry name" value="Nitroreductase"/>
</dbReference>
<dbReference type="EMBL" id="BOOY01000047">
    <property type="protein sequence ID" value="GIJ06758.1"/>
    <property type="molecule type" value="Genomic_DNA"/>
</dbReference>
<dbReference type="Pfam" id="PF00881">
    <property type="entry name" value="Nitroreductase"/>
    <property type="match status" value="1"/>
</dbReference>
<comment type="caution">
    <text evidence="3">The sequence shown here is derived from an EMBL/GenBank/DDBJ whole genome shotgun (WGS) entry which is preliminary data.</text>
</comment>
<evidence type="ECO:0000313" key="4">
    <source>
        <dbReference type="Proteomes" id="UP000652013"/>
    </source>
</evidence>
<protein>
    <submittedName>
        <fullName evidence="3">Putative NAD(P)H nitroreductase</fullName>
    </submittedName>
</protein>
<dbReference type="RefSeq" id="WP_203941921.1">
    <property type="nucleotide sequence ID" value="NZ_BAAAGJ010000008.1"/>
</dbReference>
<name>A0A8J3YFK3_9ACTN</name>
<accession>A0A8J3YFK3</accession>
<dbReference type="PANTHER" id="PTHR23026">
    <property type="entry name" value="NADPH NITROREDUCTASE"/>
    <property type="match status" value="1"/>
</dbReference>
<dbReference type="Proteomes" id="UP000652013">
    <property type="component" value="Unassembled WGS sequence"/>
</dbReference>
<dbReference type="AlphaFoldDB" id="A0A8J3YFK3"/>
<feature type="domain" description="Nitroreductase" evidence="2">
    <location>
        <begin position="113"/>
        <end position="299"/>
    </location>
</feature>
<dbReference type="PANTHER" id="PTHR23026:SF123">
    <property type="entry name" value="NAD(P)H NITROREDUCTASE RV3131-RELATED"/>
    <property type="match status" value="1"/>
</dbReference>